<protein>
    <submittedName>
        <fullName evidence="2">Uncharacterized protein</fullName>
    </submittedName>
</protein>
<name>A0A7W4UWJ2_LEIAQ</name>
<evidence type="ECO:0000313" key="3">
    <source>
        <dbReference type="Proteomes" id="UP000538196"/>
    </source>
</evidence>
<dbReference type="Proteomes" id="UP000538196">
    <property type="component" value="Unassembled WGS sequence"/>
</dbReference>
<organism evidence="2 3">
    <name type="scientific">Leifsonia aquatica</name>
    <name type="common">Corynebacterium aquaticum</name>
    <dbReference type="NCBI Taxonomy" id="144185"/>
    <lineage>
        <taxon>Bacteria</taxon>
        <taxon>Bacillati</taxon>
        <taxon>Actinomycetota</taxon>
        <taxon>Actinomycetes</taxon>
        <taxon>Micrococcales</taxon>
        <taxon>Microbacteriaceae</taxon>
        <taxon>Leifsonia</taxon>
    </lineage>
</organism>
<gene>
    <name evidence="2" type="ORF">FHX33_002185</name>
</gene>
<evidence type="ECO:0000256" key="1">
    <source>
        <dbReference type="SAM" id="Phobius"/>
    </source>
</evidence>
<dbReference type="RefSeq" id="WP_021765261.1">
    <property type="nucleotide sequence ID" value="NZ_JACHVP010000002.1"/>
</dbReference>
<sequence>MTDAPRARRRWSPAVVLLLLGLGAALAIGGAVRALVVKSSIDHPSPFTDTMPTLPVHQYTQFTQRLLPPDYAGLWVGIVVAVIGAAVVAVGIVVARRGSLRHPEH</sequence>
<accession>A0A7W4UWJ2</accession>
<dbReference type="EMBL" id="JACHVP010000002">
    <property type="protein sequence ID" value="MBB2967422.1"/>
    <property type="molecule type" value="Genomic_DNA"/>
</dbReference>
<keyword evidence="1" id="KW-1133">Transmembrane helix</keyword>
<feature type="transmembrane region" description="Helical" evidence="1">
    <location>
        <begin position="72"/>
        <end position="95"/>
    </location>
</feature>
<dbReference type="AlphaFoldDB" id="A0A7W4UWJ2"/>
<comment type="caution">
    <text evidence="2">The sequence shown here is derived from an EMBL/GenBank/DDBJ whole genome shotgun (WGS) entry which is preliminary data.</text>
</comment>
<keyword evidence="1" id="KW-0472">Membrane</keyword>
<proteinExistence type="predicted"/>
<keyword evidence="1" id="KW-0812">Transmembrane</keyword>
<keyword evidence="3" id="KW-1185">Reference proteome</keyword>
<reference evidence="2 3" key="1">
    <citation type="submission" date="2020-08" db="EMBL/GenBank/DDBJ databases">
        <title>Sequencing the genomes of 1000 actinobacteria strains.</title>
        <authorList>
            <person name="Klenk H.-P."/>
        </authorList>
    </citation>
    <scope>NUCLEOTIDE SEQUENCE [LARGE SCALE GENOMIC DNA]</scope>
    <source>
        <strain evidence="2 3">DSM 20146</strain>
    </source>
</reference>
<evidence type="ECO:0000313" key="2">
    <source>
        <dbReference type="EMBL" id="MBB2967422.1"/>
    </source>
</evidence>